<feature type="transmembrane region" description="Helical" evidence="10">
    <location>
        <begin position="342"/>
        <end position="366"/>
    </location>
</feature>
<keyword evidence="10" id="KW-0050">Antiport</keyword>
<feature type="transmembrane region" description="Helical" evidence="10">
    <location>
        <begin position="107"/>
        <end position="129"/>
    </location>
</feature>
<gene>
    <name evidence="12" type="ORF">RMCC_4787</name>
</gene>
<evidence type="ECO:0000256" key="1">
    <source>
        <dbReference type="ARBA" id="ARBA00004651"/>
    </source>
</evidence>
<feature type="transmembrane region" description="Helical" evidence="10">
    <location>
        <begin position="81"/>
        <end position="101"/>
    </location>
</feature>
<accession>A0A100WGG2</accession>
<sequence>MGGTLLAVLAAAVLLAGVSRRLDVSAPLALVVVGLAASAIPGFGAVELDPELVLNVILPPLLWSAGLESSYVTMRQHIRPIGLLAVGLPLATTLAVGFVAFHTVPELTVAAALTLGAIVAPPDAVSATAVGRRLGLPRQIMTLLGGESLLNDATALTAYKVALAAAIGASASWRTGLATFGLAVAGGLVVGLAVGWLITFIRYRLDDPLVESAIGLIAPFVIYLIAEEIHGSGVLAVVVAALILGQHSTRAGYATRLQDDAVWKALQLILESFAFLMIGLQLPEVVHELTGIPFLTIAVSSVAVLATVIVVRIVWVFVFAYTPRLLIKRVRENEPRPGPAEVFVLAWAGMRGVVSLAAAFGVPLTTLSGDAFPGRPQLVFLTFVVVVGTLLLHGLTLPWVIRRFCVRGDDAQQDALAEAAAQDKAARAAAERLDQLLEEQRASGTALRDGAAAVLQKWNTARRNAAWERLGRSEDELGESPASAFRRLRLEMLAAERATFIAERDAGNIDDEVLRSVLRGLDLEEATLNRR</sequence>
<comment type="similarity">
    <text evidence="10">Belongs to the monovalent cation:proton antiporter 1 (CPA1) transporter (TC 2.A.36) family.</text>
</comment>
<keyword evidence="2 10" id="KW-0813">Transport</keyword>
<evidence type="ECO:0000256" key="5">
    <source>
        <dbReference type="ARBA" id="ARBA00022989"/>
    </source>
</evidence>
<evidence type="ECO:0000256" key="9">
    <source>
        <dbReference type="ARBA" id="ARBA00023201"/>
    </source>
</evidence>
<comment type="caution">
    <text evidence="10">Lacks conserved residue(s) required for the propagation of feature annotation.</text>
</comment>
<dbReference type="AlphaFoldDB" id="A0A100WGG2"/>
<dbReference type="PANTHER" id="PTHR10110:SF86">
    <property type="entry name" value="SODIUM_HYDROGEN EXCHANGER 7"/>
    <property type="match status" value="1"/>
</dbReference>
<keyword evidence="3 10" id="KW-1003">Cell membrane</keyword>
<evidence type="ECO:0000256" key="4">
    <source>
        <dbReference type="ARBA" id="ARBA00022692"/>
    </source>
</evidence>
<feature type="domain" description="Cation/H+ exchanger transmembrane" evidence="11">
    <location>
        <begin position="12"/>
        <end position="402"/>
    </location>
</feature>
<organism evidence="12 13">
    <name type="scientific">Mycolicibacterium canariasense</name>
    <name type="common">Mycobacterium canariasense</name>
    <dbReference type="NCBI Taxonomy" id="228230"/>
    <lineage>
        <taxon>Bacteria</taxon>
        <taxon>Bacillati</taxon>
        <taxon>Actinomycetota</taxon>
        <taxon>Actinomycetes</taxon>
        <taxon>Mycobacteriales</taxon>
        <taxon>Mycobacteriaceae</taxon>
        <taxon>Mycolicibacterium</taxon>
    </lineage>
</organism>
<proteinExistence type="inferred from homology"/>
<dbReference type="Pfam" id="PF00999">
    <property type="entry name" value="Na_H_Exchanger"/>
    <property type="match status" value="1"/>
</dbReference>
<name>A0A100WGG2_MYCCR</name>
<keyword evidence="4 10" id="KW-0812">Transmembrane</keyword>
<evidence type="ECO:0000256" key="2">
    <source>
        <dbReference type="ARBA" id="ARBA00022448"/>
    </source>
</evidence>
<evidence type="ECO:0000313" key="12">
    <source>
        <dbReference type="EMBL" id="GAS97821.1"/>
    </source>
</evidence>
<dbReference type="GO" id="GO:0015386">
    <property type="term" value="F:potassium:proton antiporter activity"/>
    <property type="evidence" value="ECO:0007669"/>
    <property type="project" value="TreeGrafter"/>
</dbReference>
<feature type="transmembrane region" description="Helical" evidence="10">
    <location>
        <begin position="378"/>
        <end position="401"/>
    </location>
</feature>
<comment type="subcellular location">
    <subcellularLocation>
        <location evidence="1 10">Cell membrane</location>
        <topology evidence="1 10">Multi-pass membrane protein</topology>
    </subcellularLocation>
</comment>
<dbReference type="PANTHER" id="PTHR10110">
    <property type="entry name" value="SODIUM/HYDROGEN EXCHANGER"/>
    <property type="match status" value="1"/>
</dbReference>
<protein>
    <submittedName>
        <fullName evidence="12">Na+/H+ antiporter</fullName>
    </submittedName>
</protein>
<keyword evidence="8 10" id="KW-0472">Membrane</keyword>
<dbReference type="GO" id="GO:0051453">
    <property type="term" value="P:regulation of intracellular pH"/>
    <property type="evidence" value="ECO:0007669"/>
    <property type="project" value="TreeGrafter"/>
</dbReference>
<reference evidence="13" key="2">
    <citation type="submission" date="2016-02" db="EMBL/GenBank/DDBJ databases">
        <title>Draft genome sequence of five rapidly growing Mycobacterium species.</title>
        <authorList>
            <person name="Katahira K."/>
            <person name="Gotou Y."/>
            <person name="Iida K."/>
            <person name="Ogura Y."/>
            <person name="Hayashi T."/>
        </authorList>
    </citation>
    <scope>NUCLEOTIDE SEQUENCE [LARGE SCALE GENOMIC DNA]</scope>
    <source>
        <strain evidence="13">JCM15298</strain>
    </source>
</reference>
<dbReference type="InterPro" id="IPR006153">
    <property type="entry name" value="Cation/H_exchanger_TM"/>
</dbReference>
<dbReference type="EMBL" id="BCSY01000076">
    <property type="protein sequence ID" value="GAS97821.1"/>
    <property type="molecule type" value="Genomic_DNA"/>
</dbReference>
<evidence type="ECO:0000256" key="10">
    <source>
        <dbReference type="RuleBase" id="RU366002"/>
    </source>
</evidence>
<dbReference type="RefSeq" id="WP_062658644.1">
    <property type="nucleotide sequence ID" value="NZ_BCSY01000076.1"/>
</dbReference>
<keyword evidence="6 10" id="KW-0915">Sodium</keyword>
<dbReference type="InterPro" id="IPR018422">
    <property type="entry name" value="Cation/H_exchanger_CPA1"/>
</dbReference>
<dbReference type="GO" id="GO:0015385">
    <property type="term" value="F:sodium:proton antiporter activity"/>
    <property type="evidence" value="ECO:0007669"/>
    <property type="project" value="InterPro"/>
</dbReference>
<keyword evidence="9 10" id="KW-0739">Sodium transport</keyword>
<keyword evidence="13" id="KW-1185">Reference proteome</keyword>
<dbReference type="OrthoDB" id="57886at2"/>
<feature type="transmembrane region" description="Helical" evidence="10">
    <location>
        <begin position="208"/>
        <end position="226"/>
    </location>
</feature>
<comment type="function">
    <text evidence="10">Na(+)/H(+) antiporter that extrudes sodium in exchange for external protons.</text>
</comment>
<reference evidence="13" key="1">
    <citation type="journal article" date="2016" name="Genome Announc.">
        <title>Draft Genome Sequences of Five Rapidly Growing Mycobacterium Species, M. thermoresistibile, M. fortuitum subsp. acetamidolyticum, M. canariasense, M. brisbanense, and M. novocastrense.</title>
        <authorList>
            <person name="Katahira K."/>
            <person name="Ogura Y."/>
            <person name="Gotoh Y."/>
            <person name="Hayashi T."/>
        </authorList>
    </citation>
    <scope>NUCLEOTIDE SEQUENCE [LARGE SCALE GENOMIC DNA]</scope>
    <source>
        <strain evidence="13">JCM15298</strain>
    </source>
</reference>
<dbReference type="Proteomes" id="UP000069443">
    <property type="component" value="Unassembled WGS sequence"/>
</dbReference>
<dbReference type="NCBIfam" id="TIGR00831">
    <property type="entry name" value="a_cpa1"/>
    <property type="match status" value="1"/>
</dbReference>
<evidence type="ECO:0000259" key="11">
    <source>
        <dbReference type="Pfam" id="PF00999"/>
    </source>
</evidence>
<comment type="caution">
    <text evidence="12">The sequence shown here is derived from an EMBL/GenBank/DDBJ whole genome shotgun (WGS) entry which is preliminary data.</text>
</comment>
<keyword evidence="7 10" id="KW-0406">Ion transport</keyword>
<feature type="transmembrane region" description="Helical" evidence="10">
    <location>
        <begin position="294"/>
        <end position="321"/>
    </location>
</feature>
<dbReference type="GO" id="GO:0098719">
    <property type="term" value="P:sodium ion import across plasma membrane"/>
    <property type="evidence" value="ECO:0007669"/>
    <property type="project" value="TreeGrafter"/>
</dbReference>
<feature type="transmembrane region" description="Helical" evidence="10">
    <location>
        <begin position="177"/>
        <end position="201"/>
    </location>
</feature>
<dbReference type="Gene3D" id="6.10.140.1330">
    <property type="match status" value="1"/>
</dbReference>
<feature type="transmembrane region" description="Helical" evidence="10">
    <location>
        <begin position="261"/>
        <end position="282"/>
    </location>
</feature>
<evidence type="ECO:0000256" key="7">
    <source>
        <dbReference type="ARBA" id="ARBA00023065"/>
    </source>
</evidence>
<dbReference type="InterPro" id="IPR004705">
    <property type="entry name" value="Cation/H_exchanger_CPA1_bac"/>
</dbReference>
<evidence type="ECO:0000256" key="3">
    <source>
        <dbReference type="ARBA" id="ARBA00022475"/>
    </source>
</evidence>
<evidence type="ECO:0000313" key="13">
    <source>
        <dbReference type="Proteomes" id="UP000069443"/>
    </source>
</evidence>
<dbReference type="GO" id="GO:0005886">
    <property type="term" value="C:plasma membrane"/>
    <property type="evidence" value="ECO:0007669"/>
    <property type="project" value="UniProtKB-SubCell"/>
</dbReference>
<evidence type="ECO:0000256" key="6">
    <source>
        <dbReference type="ARBA" id="ARBA00023053"/>
    </source>
</evidence>
<keyword evidence="5 10" id="KW-1133">Transmembrane helix</keyword>
<evidence type="ECO:0000256" key="8">
    <source>
        <dbReference type="ARBA" id="ARBA00023136"/>
    </source>
</evidence>